<dbReference type="Pfam" id="PF13193">
    <property type="entry name" value="AMP-binding_C"/>
    <property type="match status" value="1"/>
</dbReference>
<keyword evidence="1" id="KW-0596">Phosphopantetheine</keyword>
<evidence type="ECO:0008006" key="8">
    <source>
        <dbReference type="Google" id="ProtNLM"/>
    </source>
</evidence>
<evidence type="ECO:0000313" key="7">
    <source>
        <dbReference type="Proteomes" id="UP000831327"/>
    </source>
</evidence>
<proteinExistence type="predicted"/>
<evidence type="ECO:0000256" key="2">
    <source>
        <dbReference type="ARBA" id="ARBA00022553"/>
    </source>
</evidence>
<sequence>MPPVDEHAWQAGAGAHDPAQADRPLMPVLRDLVLRDPTALAVAQPGLAVDRATFWRAVIARAGAAAAAPCATPVGILLPAGVEHAACLLGCLAAGRLALPIDPALPPARRAALARAAHMAAAFGSAEVLPPGCLALPPAEGTITLAEAPPGAPALVSATSGSSGAPKLVVHNRRALAFQAWGNIQLMGVGPQDRLAFLGGHASVACAMHLLTALLAGAGYLAIDPIAAGPAALPRLMQEHGATLLRAVPTLARSLPRLSRARDALAAVRAVRLVGEALPADDVAALRAVLPDGVRLIASYSATETIPFDHALPPTGEGSAPMPSGRLRAGGAFVLLDADGMPCPPGVPGEVVIRSRYNAMGEWQDGACVPGRMVPDATDPQARIYRTGDLAVLDDAGQLRVLGRTDRQVKVNGNRVDPAEVEAALRALPGVRDAAVLARQDGLRTELVAFAATDGATEALRPLLSARLPRYAVPARILALPSLPLLPGGKPDLQALRALSEKAAAPP</sequence>
<dbReference type="Gene3D" id="3.40.50.12780">
    <property type="entry name" value="N-terminal domain of ligase-like"/>
    <property type="match status" value="1"/>
</dbReference>
<dbReference type="PANTHER" id="PTHR44845:SF6">
    <property type="entry name" value="BETA-ALANINE-ACTIVATING ENZYME"/>
    <property type="match status" value="1"/>
</dbReference>
<dbReference type="EMBL" id="AP025637">
    <property type="protein sequence ID" value="BDG73668.1"/>
    <property type="molecule type" value="Genomic_DNA"/>
</dbReference>
<keyword evidence="2" id="KW-0597">Phosphoprotein</keyword>
<dbReference type="InterPro" id="IPR025110">
    <property type="entry name" value="AMP-bd_C"/>
</dbReference>
<dbReference type="InterPro" id="IPR045851">
    <property type="entry name" value="AMP-bd_C_sf"/>
</dbReference>
<organism evidence="6 7">
    <name type="scientific">Roseomonas fluvialis</name>
    <dbReference type="NCBI Taxonomy" id="1750527"/>
    <lineage>
        <taxon>Bacteria</taxon>
        <taxon>Pseudomonadati</taxon>
        <taxon>Pseudomonadota</taxon>
        <taxon>Alphaproteobacteria</taxon>
        <taxon>Acetobacterales</taxon>
        <taxon>Roseomonadaceae</taxon>
        <taxon>Roseomonas</taxon>
    </lineage>
</organism>
<dbReference type="InterPro" id="IPR042099">
    <property type="entry name" value="ANL_N_sf"/>
</dbReference>
<dbReference type="PROSITE" id="PS00455">
    <property type="entry name" value="AMP_BINDING"/>
    <property type="match status" value="1"/>
</dbReference>
<reference evidence="6 7" key="1">
    <citation type="journal article" date="2016" name="Microbes Environ.">
        <title>Phylogenetically diverse aerobic anoxygenic phototrophic bacteria isolated from epilithic biofilms in Tama river, Japan.</title>
        <authorList>
            <person name="Hirose S."/>
            <person name="Matsuura K."/>
            <person name="Haruta S."/>
        </authorList>
    </citation>
    <scope>NUCLEOTIDE SEQUENCE [LARGE SCALE GENOMIC DNA]</scope>
    <source>
        <strain evidence="6 7">S08</strain>
    </source>
</reference>
<dbReference type="InterPro" id="IPR000873">
    <property type="entry name" value="AMP-dep_synth/lig_dom"/>
</dbReference>
<evidence type="ECO:0000256" key="3">
    <source>
        <dbReference type="SAM" id="MobiDB-lite"/>
    </source>
</evidence>
<dbReference type="Pfam" id="PF00501">
    <property type="entry name" value="AMP-binding"/>
    <property type="match status" value="1"/>
</dbReference>
<keyword evidence="7" id="KW-1185">Reference proteome</keyword>
<protein>
    <recommendedName>
        <fullName evidence="8">AMP-dependent synthetase/ligase domain-containing protein</fullName>
    </recommendedName>
</protein>
<evidence type="ECO:0000259" key="5">
    <source>
        <dbReference type="Pfam" id="PF13193"/>
    </source>
</evidence>
<dbReference type="Proteomes" id="UP000831327">
    <property type="component" value="Chromosome"/>
</dbReference>
<feature type="domain" description="AMP-binding enzyme C-terminal" evidence="5">
    <location>
        <begin position="420"/>
        <end position="490"/>
    </location>
</feature>
<dbReference type="InterPro" id="IPR020845">
    <property type="entry name" value="AMP-binding_CS"/>
</dbReference>
<evidence type="ECO:0000256" key="1">
    <source>
        <dbReference type="ARBA" id="ARBA00022450"/>
    </source>
</evidence>
<name>A0ABN6P7B4_9PROT</name>
<feature type="domain" description="AMP-dependent synthetase/ligase" evidence="4">
    <location>
        <begin position="73"/>
        <end position="361"/>
    </location>
</feature>
<dbReference type="Gene3D" id="3.30.300.30">
    <property type="match status" value="1"/>
</dbReference>
<dbReference type="PANTHER" id="PTHR44845">
    <property type="entry name" value="CARRIER DOMAIN-CONTAINING PROTEIN"/>
    <property type="match status" value="1"/>
</dbReference>
<feature type="region of interest" description="Disordered" evidence="3">
    <location>
        <begin position="1"/>
        <end position="21"/>
    </location>
</feature>
<dbReference type="SUPFAM" id="SSF56801">
    <property type="entry name" value="Acetyl-CoA synthetase-like"/>
    <property type="match status" value="1"/>
</dbReference>
<evidence type="ECO:0000259" key="4">
    <source>
        <dbReference type="Pfam" id="PF00501"/>
    </source>
</evidence>
<dbReference type="RefSeq" id="WP_244407883.1">
    <property type="nucleotide sequence ID" value="NZ_AP025637.1"/>
</dbReference>
<accession>A0ABN6P7B4</accession>
<gene>
    <name evidence="6" type="ORF">Rmf_35970</name>
</gene>
<evidence type="ECO:0000313" key="6">
    <source>
        <dbReference type="EMBL" id="BDG73668.1"/>
    </source>
</evidence>